<dbReference type="Proteomes" id="UP000318946">
    <property type="component" value="Chromosome"/>
</dbReference>
<gene>
    <name evidence="2" type="ORF">A5CBH24_00650</name>
</gene>
<dbReference type="OrthoDB" id="999826at2"/>
<organism evidence="2 3">
    <name type="scientific">Alistipes communis</name>
    <dbReference type="NCBI Taxonomy" id="2585118"/>
    <lineage>
        <taxon>Bacteria</taxon>
        <taxon>Pseudomonadati</taxon>
        <taxon>Bacteroidota</taxon>
        <taxon>Bacteroidia</taxon>
        <taxon>Bacteroidales</taxon>
        <taxon>Rikenellaceae</taxon>
        <taxon>Alistipes</taxon>
    </lineage>
</organism>
<feature type="domain" description="DUF4116" evidence="1">
    <location>
        <begin position="381"/>
        <end position="428"/>
    </location>
</feature>
<sequence length="668" mass="77488">MTEQEKADIALLERGGRKHNMFMTLPLERRTEAVCRRAVEIDGENIRYVPRDMRTEKLCYTAVRNWDYALDYVPEELKTPSMCMAAVERYGPALLFVPQERRTEALCEAAVKNDVWALTAVPDRLKTEQMCMDAVTKDGWVLEFVPQAMKTPQMCRLALNAPLAKFRENRSVLQFIPYADVCLEGIKKYRQEGADMVGLLADIEPEVMDERIALYGVRTDPSCLTALPKRWKTRTVCTAAVQSDGIMLHDVPEHLRTKRMCEAAVSSSIHALPYVPEALHTTDLYRKAMVNDPAAIQYFKPELLTREMCHEALYSSYDLRVLRYIPYKEIHEQLLERCEGYSRTKHFLDSMNPDYMTPKLAEMIFAKEPELFFNIPEKFKDKELCETAVRYDGSYLRMVPEKLKTPELCMEAIRRSPYAIPFIPEAMKSPDLYMNLVKENPQNLYGIPEDDRTYEMCKEAFDNTYGKDKTDYSVAGALTEPSMALQMVREQDNPKTIDFLITVMRPKAISEEVALEAVRKNGHVLHLIPENVITQQVGEAAVRNHSQAIQWVPHDIRTADMCLYAFKNHSELDIYTPDRIRCEDNVYVFARKMDELLRQPISYDDSKRLYGGETICLRNVETDTKIFENCEVRYDRKNESLTLRNLTPRQERTRPIKPQRKSFMKPKF</sequence>
<dbReference type="EMBL" id="AP019735">
    <property type="protein sequence ID" value="BBL02752.1"/>
    <property type="molecule type" value="Genomic_DNA"/>
</dbReference>
<evidence type="ECO:0000313" key="2">
    <source>
        <dbReference type="EMBL" id="BBL02752.1"/>
    </source>
</evidence>
<evidence type="ECO:0000259" key="1">
    <source>
        <dbReference type="Pfam" id="PF13475"/>
    </source>
</evidence>
<keyword evidence="3" id="KW-1185">Reference proteome</keyword>
<reference evidence="3" key="1">
    <citation type="submission" date="2019-06" db="EMBL/GenBank/DDBJ databases">
        <title>Alistipes onderdonkii subsp. vulgaris subsp. nov., Alistipes dispar sp. nov. and Alistipes communis sp. nov., isolated from human faeces, and creation of Alistipes onderdonkii subsp. onderdonkii subsp. nov.</title>
        <authorList>
            <person name="Sakamoto M."/>
            <person name="Ikeyama N."/>
            <person name="Ogata Y."/>
            <person name="Suda W."/>
            <person name="Iino T."/>
            <person name="Hattori M."/>
            <person name="Ohkuma M."/>
        </authorList>
    </citation>
    <scope>NUCLEOTIDE SEQUENCE [LARGE SCALE GENOMIC DNA]</scope>
    <source>
        <strain evidence="3">5CBH24</strain>
    </source>
</reference>
<proteinExistence type="predicted"/>
<accession>A0A4Y1WP95</accession>
<dbReference type="KEGG" id="acou:A5CBH24_00650"/>
<evidence type="ECO:0000313" key="3">
    <source>
        <dbReference type="Proteomes" id="UP000318946"/>
    </source>
</evidence>
<protein>
    <recommendedName>
        <fullName evidence="1">DUF4116 domain-containing protein</fullName>
    </recommendedName>
</protein>
<name>A0A4Y1WP95_9BACT</name>
<dbReference type="Pfam" id="PF13475">
    <property type="entry name" value="DUF4116"/>
    <property type="match status" value="1"/>
</dbReference>
<dbReference type="InterPro" id="IPR025197">
    <property type="entry name" value="DUF4116"/>
</dbReference>
<dbReference type="AlphaFoldDB" id="A0A4Y1WP95"/>